<feature type="domain" description="CheR-type methyltransferase" evidence="8">
    <location>
        <begin position="1"/>
        <end position="240"/>
    </location>
</feature>
<organism evidence="9 10">
    <name type="scientific">Metapseudomonas resinovorans</name>
    <name type="common">Pseudomonas resinovorans</name>
    <dbReference type="NCBI Taxonomy" id="53412"/>
    <lineage>
        <taxon>Bacteria</taxon>
        <taxon>Pseudomonadati</taxon>
        <taxon>Pseudomonadota</taxon>
        <taxon>Gammaproteobacteria</taxon>
        <taxon>Pseudomonadales</taxon>
        <taxon>Pseudomonadaceae</taxon>
        <taxon>Metapseudomonas</taxon>
    </lineage>
</organism>
<feature type="repeat" description="TPR" evidence="6">
    <location>
        <begin position="352"/>
        <end position="385"/>
    </location>
</feature>
<comment type="caution">
    <text evidence="9">The sequence shown here is derived from an EMBL/GenBank/DDBJ whole genome shotgun (WGS) entry which is preliminary data.</text>
</comment>
<keyword evidence="3" id="KW-0949">S-adenosyl-L-methionine</keyword>
<evidence type="ECO:0000256" key="1">
    <source>
        <dbReference type="ARBA" id="ARBA00022603"/>
    </source>
</evidence>
<evidence type="ECO:0000256" key="6">
    <source>
        <dbReference type="PROSITE-ProRule" id="PRU00339"/>
    </source>
</evidence>
<dbReference type="InterPro" id="IPR050903">
    <property type="entry name" value="Bact_Chemotaxis_MeTrfase"/>
</dbReference>
<dbReference type="PANTHER" id="PTHR24422">
    <property type="entry name" value="CHEMOTAXIS PROTEIN METHYLTRANSFERASE"/>
    <property type="match status" value="1"/>
</dbReference>
<dbReference type="RefSeq" id="WP_271470152.1">
    <property type="nucleotide sequence ID" value="NZ_JANEWF010000003.1"/>
</dbReference>
<dbReference type="EMBL" id="JANEWF010000003">
    <property type="protein sequence ID" value="MDA8482394.1"/>
    <property type="molecule type" value="Genomic_DNA"/>
</dbReference>
<keyword evidence="4" id="KW-0677">Repeat</keyword>
<dbReference type="InterPro" id="IPR029063">
    <property type="entry name" value="SAM-dependent_MTases_sf"/>
</dbReference>
<protein>
    <submittedName>
        <fullName evidence="9">Chemotaxis protein CheR</fullName>
    </submittedName>
</protein>
<dbReference type="Gene3D" id="1.25.40.10">
    <property type="entry name" value="Tetratricopeptide repeat domain"/>
    <property type="match status" value="1"/>
</dbReference>
<dbReference type="InterPro" id="IPR013105">
    <property type="entry name" value="TPR_2"/>
</dbReference>
<keyword evidence="2" id="KW-0808">Transferase</keyword>
<feature type="region of interest" description="Disordered" evidence="7">
    <location>
        <begin position="289"/>
        <end position="312"/>
    </location>
</feature>
<evidence type="ECO:0000256" key="4">
    <source>
        <dbReference type="ARBA" id="ARBA00022737"/>
    </source>
</evidence>
<dbReference type="Gene3D" id="3.40.50.150">
    <property type="entry name" value="Vaccinia Virus protein VP39"/>
    <property type="match status" value="1"/>
</dbReference>
<evidence type="ECO:0000256" key="5">
    <source>
        <dbReference type="ARBA" id="ARBA00022803"/>
    </source>
</evidence>
<dbReference type="CDD" id="cd02440">
    <property type="entry name" value="AdoMet_MTases"/>
    <property type="match status" value="1"/>
</dbReference>
<dbReference type="InterPro" id="IPR011990">
    <property type="entry name" value="TPR-like_helical_dom_sf"/>
</dbReference>
<evidence type="ECO:0000256" key="7">
    <source>
        <dbReference type="SAM" id="MobiDB-lite"/>
    </source>
</evidence>
<evidence type="ECO:0000256" key="2">
    <source>
        <dbReference type="ARBA" id="ARBA00022679"/>
    </source>
</evidence>
<evidence type="ECO:0000313" key="10">
    <source>
        <dbReference type="Proteomes" id="UP001211689"/>
    </source>
</evidence>
<dbReference type="SMART" id="SM00138">
    <property type="entry name" value="MeTrc"/>
    <property type="match status" value="1"/>
</dbReference>
<accession>A0ABT4Y0X8</accession>
<dbReference type="SUPFAM" id="SSF53335">
    <property type="entry name" value="S-adenosyl-L-methionine-dependent methyltransferases"/>
    <property type="match status" value="1"/>
</dbReference>
<evidence type="ECO:0000259" key="8">
    <source>
        <dbReference type="PROSITE" id="PS50123"/>
    </source>
</evidence>
<dbReference type="PRINTS" id="PR00996">
    <property type="entry name" value="CHERMTFRASE"/>
</dbReference>
<sequence length="421" mass="46040">MIERFEALLKNRIGLEAESVGRVVIERAVRQRMHACDSRDEDAYWTTLNASPAEQQALVEAVVVPETWFFRYPESFAALGRLAFERLPALAAGRTLRILSLPCSTGEEPFSIVMALLDAGLAPGLFQVDAVDISERVLERARQGVYGRNSFRGEDLGFRDRYFLPSGEGHAVAQQVASKVRFLRGNLLEPGLLAGEPPYDFVFCRNLLIYFDRPTQTAVLEVLKRLMQRDGAMFIGPAEASLLSQQGMQPLGYPQAFVFRHGTAQTAAKPARTQAPAPAAAMAMLAPNRVPPRQRPPLPKPERPNPAQTRTAVDGTARDAALANIVSLANSGRSEEARSACEAFLATHGPSADAFYWLGLLSDVAGKVDEAQDYYRKALYLAPQHAEALAHLAALLAARGDRAGAQRLQQRASRGVNNHGR</sequence>
<dbReference type="InterPro" id="IPR022642">
    <property type="entry name" value="CheR_C"/>
</dbReference>
<keyword evidence="10" id="KW-1185">Reference proteome</keyword>
<feature type="compositionally biased region" description="Pro residues" evidence="7">
    <location>
        <begin position="289"/>
        <end position="299"/>
    </location>
</feature>
<keyword evidence="1" id="KW-0489">Methyltransferase</keyword>
<reference evidence="9 10" key="1">
    <citation type="submission" date="2022-07" db="EMBL/GenBank/DDBJ databases">
        <title>Genome Analysis of Selected Gammaproteobacteria from Nigerian Food snails.</title>
        <authorList>
            <person name="Okafor A.C."/>
        </authorList>
    </citation>
    <scope>NUCLEOTIDE SEQUENCE [LARGE SCALE GENOMIC DNA]</scope>
    <source>
        <strain evidence="9 10">Awg 2</strain>
    </source>
</reference>
<name>A0ABT4Y0X8_METRE</name>
<keyword evidence="5 6" id="KW-0802">TPR repeat</keyword>
<proteinExistence type="predicted"/>
<evidence type="ECO:0000313" key="9">
    <source>
        <dbReference type="EMBL" id="MDA8482394.1"/>
    </source>
</evidence>
<evidence type="ECO:0000256" key="3">
    <source>
        <dbReference type="ARBA" id="ARBA00022691"/>
    </source>
</evidence>
<dbReference type="Pfam" id="PF07719">
    <property type="entry name" value="TPR_2"/>
    <property type="match status" value="1"/>
</dbReference>
<dbReference type="Pfam" id="PF01739">
    <property type="entry name" value="CheR"/>
    <property type="match status" value="1"/>
</dbReference>
<dbReference type="Proteomes" id="UP001211689">
    <property type="component" value="Unassembled WGS sequence"/>
</dbReference>
<dbReference type="PANTHER" id="PTHR24422:SF19">
    <property type="entry name" value="CHEMOTAXIS PROTEIN METHYLTRANSFERASE"/>
    <property type="match status" value="1"/>
</dbReference>
<gene>
    <name evidence="9" type="ORF">NNO07_04880</name>
</gene>
<dbReference type="InterPro" id="IPR019734">
    <property type="entry name" value="TPR_rpt"/>
</dbReference>
<dbReference type="InterPro" id="IPR000780">
    <property type="entry name" value="CheR_MeTrfase"/>
</dbReference>
<dbReference type="PROSITE" id="PS50123">
    <property type="entry name" value="CHER"/>
    <property type="match status" value="1"/>
</dbReference>
<dbReference type="PROSITE" id="PS50005">
    <property type="entry name" value="TPR"/>
    <property type="match status" value="1"/>
</dbReference>
<dbReference type="SUPFAM" id="SSF48452">
    <property type="entry name" value="TPR-like"/>
    <property type="match status" value="1"/>
</dbReference>